<dbReference type="EMBL" id="MN740699">
    <property type="protein sequence ID" value="QHU08853.1"/>
    <property type="molecule type" value="Genomic_DNA"/>
</dbReference>
<evidence type="ECO:0000259" key="1">
    <source>
        <dbReference type="Pfam" id="PF09414"/>
    </source>
</evidence>
<dbReference type="Gene3D" id="3.30.470.30">
    <property type="entry name" value="DNA ligase/mRNA capping enzyme"/>
    <property type="match status" value="1"/>
</dbReference>
<feature type="domain" description="RNA ligase" evidence="1">
    <location>
        <begin position="178"/>
        <end position="374"/>
    </location>
</feature>
<organism evidence="2">
    <name type="scientific">viral metagenome</name>
    <dbReference type="NCBI Taxonomy" id="1070528"/>
    <lineage>
        <taxon>unclassified sequences</taxon>
        <taxon>metagenomes</taxon>
        <taxon>organismal metagenomes</taxon>
    </lineage>
</organism>
<dbReference type="Pfam" id="PF09414">
    <property type="entry name" value="RNA_ligase"/>
    <property type="match status" value="1"/>
</dbReference>
<dbReference type="AlphaFoldDB" id="A0A6C0JU02"/>
<name>A0A6C0JU02_9ZZZZ</name>
<dbReference type="InterPro" id="IPR021122">
    <property type="entry name" value="RNA_ligase_dom_REL/Rnl2"/>
</dbReference>
<accession>A0A6C0JU02</accession>
<sequence>MRKLVTLRKITKIIPHTNADNLELAIIDGWQVVVKKNEFKQNDLVVYFEIDSLLPITEEFEFLRKSSYIKKDWLKSSFPNGEAFRLRTIKLRKELSQGLIIPISDKLSVVINNGSVNTDDDLSDFFGVKKYDPPLNISNGTRSLVQCKFPELIPKTDQERIQNITYDELLSSFNLAETFEVTQKYNGSSITIYQTKNKLSNFDKFKLRLYNFFGLKNKTYELEYYFGVCSRNLELKLSDKNSKFVQTALNEKYDEVLKFICEMTGWDLAIQGELIGESIQGNWHGISGNTIMIFDIYNISTGRYLDPSHRKDMLYLINSKFPHIKHVDVLNSEYKLTGIDRQQFLDLAEYKLDNGNENEGVVFKSNLRQFSFKAISNSFLLKGGE</sequence>
<reference evidence="2" key="1">
    <citation type="journal article" date="2020" name="Nature">
        <title>Giant virus diversity and host interactions through global metagenomics.</title>
        <authorList>
            <person name="Schulz F."/>
            <person name="Roux S."/>
            <person name="Paez-Espino D."/>
            <person name="Jungbluth S."/>
            <person name="Walsh D.A."/>
            <person name="Denef V.J."/>
            <person name="McMahon K.D."/>
            <person name="Konstantinidis K.T."/>
            <person name="Eloe-Fadrosh E.A."/>
            <person name="Kyrpides N.C."/>
            <person name="Woyke T."/>
        </authorList>
    </citation>
    <scope>NUCLEOTIDE SEQUENCE</scope>
    <source>
        <strain evidence="2">GVMAG-S-1064190-84</strain>
    </source>
</reference>
<proteinExistence type="predicted"/>
<evidence type="ECO:0000313" key="2">
    <source>
        <dbReference type="EMBL" id="QHU08853.1"/>
    </source>
</evidence>
<protein>
    <recommendedName>
        <fullName evidence="1">RNA ligase domain-containing protein</fullName>
    </recommendedName>
</protein>
<dbReference type="SUPFAM" id="SSF56091">
    <property type="entry name" value="DNA ligase/mRNA capping enzyme, catalytic domain"/>
    <property type="match status" value="1"/>
</dbReference>
<dbReference type="Pfam" id="PF21189">
    <property type="entry name" value="PHA02142"/>
    <property type="match status" value="1"/>
</dbReference>